<dbReference type="GO" id="GO:0005524">
    <property type="term" value="F:ATP binding"/>
    <property type="evidence" value="ECO:0007669"/>
    <property type="project" value="UniProtKB-KW"/>
</dbReference>
<dbReference type="Gene3D" id="1.25.40.10">
    <property type="entry name" value="Tetratricopeptide repeat domain"/>
    <property type="match status" value="1"/>
</dbReference>
<accession>A0A507DVF3</accession>
<comment type="similarity">
    <text evidence="2">Belongs to the PI3/PI4-kinase family. ATM subfamily.</text>
</comment>
<dbReference type="GO" id="GO:0005634">
    <property type="term" value="C:nucleus"/>
    <property type="evidence" value="ECO:0007669"/>
    <property type="project" value="UniProtKB-SubCell"/>
</dbReference>
<comment type="catalytic activity">
    <reaction evidence="13">
        <text>L-seryl-[protein] + ATP = O-phospho-L-seryl-[protein] + ADP + H(+)</text>
        <dbReference type="Rhea" id="RHEA:17989"/>
        <dbReference type="Rhea" id="RHEA-COMP:9863"/>
        <dbReference type="Rhea" id="RHEA-COMP:11604"/>
        <dbReference type="ChEBI" id="CHEBI:15378"/>
        <dbReference type="ChEBI" id="CHEBI:29999"/>
        <dbReference type="ChEBI" id="CHEBI:30616"/>
        <dbReference type="ChEBI" id="CHEBI:83421"/>
        <dbReference type="ChEBI" id="CHEBI:456216"/>
        <dbReference type="EC" id="2.7.11.1"/>
    </reaction>
</comment>
<keyword evidence="7" id="KW-0227">DNA damage</keyword>
<dbReference type="PROSITE" id="PS51190">
    <property type="entry name" value="FATC"/>
    <property type="match status" value="1"/>
</dbReference>
<dbReference type="Proteomes" id="UP000318582">
    <property type="component" value="Unassembled WGS sequence"/>
</dbReference>
<evidence type="ECO:0000256" key="13">
    <source>
        <dbReference type="ARBA" id="ARBA00048679"/>
    </source>
</evidence>
<evidence type="ECO:0000256" key="11">
    <source>
        <dbReference type="ARBA" id="ARBA00023242"/>
    </source>
</evidence>
<dbReference type="GO" id="GO:0000077">
    <property type="term" value="P:DNA damage checkpoint signaling"/>
    <property type="evidence" value="ECO:0007669"/>
    <property type="project" value="TreeGrafter"/>
</dbReference>
<gene>
    <name evidence="17" type="ORF">PhCBS80983_g05098</name>
</gene>
<evidence type="ECO:0000313" key="17">
    <source>
        <dbReference type="EMBL" id="TPX55724.1"/>
    </source>
</evidence>
<evidence type="ECO:0000256" key="10">
    <source>
        <dbReference type="ARBA" id="ARBA00023204"/>
    </source>
</evidence>
<comment type="caution">
    <text evidence="17">The sequence shown here is derived from an EMBL/GenBank/DDBJ whole genome shotgun (WGS) entry which is preliminary data.</text>
</comment>
<reference evidence="17 18" key="1">
    <citation type="journal article" date="2019" name="Sci. Rep.">
        <title>Comparative genomics of chytrid fungi reveal insights into the obligate biotrophic and pathogenic lifestyle of Synchytrium endobioticum.</title>
        <authorList>
            <person name="van de Vossenberg B.T.L.H."/>
            <person name="Warris S."/>
            <person name="Nguyen H.D.T."/>
            <person name="van Gent-Pelzer M.P.E."/>
            <person name="Joly D.L."/>
            <person name="van de Geest H.C."/>
            <person name="Bonants P.J.M."/>
            <person name="Smith D.S."/>
            <person name="Levesque C.A."/>
            <person name="van der Lee T.A.J."/>
        </authorList>
    </citation>
    <scope>NUCLEOTIDE SEQUENCE [LARGE SCALE GENOMIC DNA]</scope>
    <source>
        <strain evidence="17 18">CBS 809.83</strain>
    </source>
</reference>
<feature type="domain" description="FATC" evidence="16">
    <location>
        <begin position="1529"/>
        <end position="1561"/>
    </location>
</feature>
<evidence type="ECO:0000256" key="8">
    <source>
        <dbReference type="ARBA" id="ARBA00022777"/>
    </source>
</evidence>
<dbReference type="GO" id="GO:0004674">
    <property type="term" value="F:protein serine/threonine kinase activity"/>
    <property type="evidence" value="ECO:0007669"/>
    <property type="project" value="UniProtKB-KW"/>
</dbReference>
<keyword evidence="6" id="KW-0547">Nucleotide-binding</keyword>
<dbReference type="InterPro" id="IPR012993">
    <property type="entry name" value="UME"/>
</dbReference>
<dbReference type="GO" id="GO:0005694">
    <property type="term" value="C:chromosome"/>
    <property type="evidence" value="ECO:0007669"/>
    <property type="project" value="TreeGrafter"/>
</dbReference>
<dbReference type="Pfam" id="PF23593">
    <property type="entry name" value="HEAT_ATR"/>
    <property type="match status" value="1"/>
</dbReference>
<evidence type="ECO:0000256" key="4">
    <source>
        <dbReference type="ARBA" id="ARBA00022527"/>
    </source>
</evidence>
<organism evidence="17 18">
    <name type="scientific">Powellomyces hirtus</name>
    <dbReference type="NCBI Taxonomy" id="109895"/>
    <lineage>
        <taxon>Eukaryota</taxon>
        <taxon>Fungi</taxon>
        <taxon>Fungi incertae sedis</taxon>
        <taxon>Chytridiomycota</taxon>
        <taxon>Chytridiomycota incertae sedis</taxon>
        <taxon>Chytridiomycetes</taxon>
        <taxon>Spizellomycetales</taxon>
        <taxon>Powellomycetaceae</taxon>
        <taxon>Powellomyces</taxon>
    </lineage>
</organism>
<dbReference type="InterPro" id="IPR000403">
    <property type="entry name" value="PI3/4_kinase_cat_dom"/>
</dbReference>
<dbReference type="EC" id="2.7.11.1" evidence="3"/>
<dbReference type="InterPro" id="IPR003152">
    <property type="entry name" value="FATC_dom"/>
</dbReference>
<dbReference type="EMBL" id="QEAQ01000098">
    <property type="protein sequence ID" value="TPX55724.1"/>
    <property type="molecule type" value="Genomic_DNA"/>
</dbReference>
<evidence type="ECO:0000259" key="16">
    <source>
        <dbReference type="PROSITE" id="PS51190"/>
    </source>
</evidence>
<dbReference type="SMART" id="SM00146">
    <property type="entry name" value="PI3Kc"/>
    <property type="match status" value="1"/>
</dbReference>
<evidence type="ECO:0000256" key="3">
    <source>
        <dbReference type="ARBA" id="ARBA00012513"/>
    </source>
</evidence>
<protein>
    <recommendedName>
        <fullName evidence="3">non-specific serine/threonine protein kinase</fullName>
        <ecNumber evidence="3">2.7.11.1</ecNumber>
    </recommendedName>
</protein>
<dbReference type="InterPro" id="IPR050517">
    <property type="entry name" value="DDR_Repair_Kinase"/>
</dbReference>
<dbReference type="Gene3D" id="3.30.1010.10">
    <property type="entry name" value="Phosphatidylinositol 3-kinase Catalytic Subunit, Chain A, domain 4"/>
    <property type="match status" value="1"/>
</dbReference>
<dbReference type="SMART" id="SM00802">
    <property type="entry name" value="UME"/>
    <property type="match status" value="1"/>
</dbReference>
<sequence length="1561" mass="176782">MSKRKFNEEEYLPLLPRLVLENKVKVIEYVAASLQRPVPQMLWEAAAPILAAIFMQPNGPEPALTVLVMMMHKPLGSKSLLIEAFAVETITRIALRLGDFQSKETALRAMENALSMISEASTSDFLYRHILGILLAVNAQLVDPDGMPGEKQKIMSAVGEIICLVGPRIGSVTPQIITTLQIGFDVKILRTSSLKSWADFLQTLNAGDIGPILTQVCVLLCRHHQEFEDQQIATVVQIIEDLFANKRELLAPLFKDVFAFPNRPEFQRLNDILLSYPKPTDVRGKISWLLDHISNGNVAVLHRALGDLSKLLSEAEMELQEYILAESIDPCINQTIRALMQTCRRYNGIDVEIQVLCCDCLGALGAIDPARVDVLFHGSTDNDGALGSDGDFATRERALWFATSLIERHVAPACRSAPNTRMQDIHAVAIQRLLQIFKFTPELADDAEQNAPGEEAGWQSILRKQWMRFSPIMRRTIRPLISGQYQERLPKLSSIHPTSPLFPRQSSFKEWMQTWTVDLIRKSSNKYPRYIFSVCKNLVLIGNIDVAEYILPHLVLNVLVAGADSNREETVFSLVDYLTRWLRFRAKETVQARPDQGVEKVQQFLRRVPQSVMADAAYRCNGYARAYMHFENHVRQEQERGLEDKEALQGLYAHLQKLYAPLDEPDGMEGIFIKSSMPTLDQQILAHESAGRWTDAQTCYEVSLRTNPDNHDHQVGLLNCLKNLGHLETSLNCAHGTAALYSQWSSKVNSYLIEAAWRLGKWEDLDSLLEKPYDVRFETALGGLLHALRAGNDLRYNKHLQQIRRGLMEEIAAASMESYKRGYDSIIKLHMLHEITSTVKSSRRKPIDMDDLFRKWEARLERTMPLHRVREPILSLRRITVDLCSSVSPDGSAVEEREVHQGTLWIQTAKLSRKTGLLQAAYRAALEACKLGAPGAHLEQAKLLWNQGEQKRAMFCLFSNLEKLNCQLANAPVRAPLLGMRARTQLLLSRWMEATGSDSTTIFNGLRSVVNDAPGWDKGAYYLGRYYDKLYRGEANAHNALGLCKYFCKALMLGTHYIYQTLPRLLTVWMNLGQVPGTMEAEPDTKSDNLVATFFKIRRHIREMIEKVPTYQLYIAIPQIASRIGHPNANVYEVLKDILVNLLVKYPQQTIWLLMATANSGSKKRAQRMVEVFEKAKAQPHTRQPQEGTVADIIRSALNVSFPSGKQQTAHEPFPTAVPTISGFRTHVDVMMSLQQPRKLTMIGSDGRDYVFLCKPKDDMRKDCRLMEFNSVINRVLKKDPDTRRRGLYIRTYAVVPLADQGGLIEWVSSTVGFGSIMEAAYATRNIQWPPRDAKNILPDTMSKAQKEEIFTTILKPRFPPIFHEWFRETFPEPTQWLASRSAYSATVAVMSMVGYVVGLGDRHAHNIMFDHQTGDCLHVDLNLLFDRSQSLRVPEKVPFRLTHNMVDAFGITGVEGVFRKSCEATLRVLRANRERLLSVFETFVYDPCCDWTTARQRRNEHGERANEEAEKVLGIIKRKIDGYRDGAAPLSVEGLVHVLLEDATNVSNLANMFIGWAAYT</sequence>
<evidence type="ECO:0000256" key="2">
    <source>
        <dbReference type="ARBA" id="ARBA00010769"/>
    </source>
</evidence>
<name>A0A507DVF3_9FUNG</name>
<comment type="subcellular location">
    <subcellularLocation>
        <location evidence="1">Nucleus</location>
    </subcellularLocation>
</comment>
<dbReference type="Pfam" id="PF25030">
    <property type="entry name" value="M-HEAT_ATR"/>
    <property type="match status" value="2"/>
</dbReference>
<dbReference type="PANTHER" id="PTHR11139">
    <property type="entry name" value="ATAXIA TELANGIECTASIA MUTATED ATM -RELATED"/>
    <property type="match status" value="1"/>
</dbReference>
<evidence type="ECO:0000313" key="18">
    <source>
        <dbReference type="Proteomes" id="UP000318582"/>
    </source>
</evidence>
<dbReference type="Pfam" id="PF02259">
    <property type="entry name" value="FAT"/>
    <property type="match status" value="1"/>
</dbReference>
<keyword evidence="8" id="KW-0418">Kinase</keyword>
<keyword evidence="4" id="KW-0723">Serine/threonine-protein kinase</keyword>
<dbReference type="GO" id="GO:0000723">
    <property type="term" value="P:telomere maintenance"/>
    <property type="evidence" value="ECO:0007669"/>
    <property type="project" value="TreeGrafter"/>
</dbReference>
<dbReference type="PROSITE" id="PS50290">
    <property type="entry name" value="PI3_4_KINASE_3"/>
    <property type="match status" value="1"/>
</dbReference>
<dbReference type="InterPro" id="IPR057564">
    <property type="entry name" value="HEAT_ATR"/>
</dbReference>
<keyword evidence="10" id="KW-0234">DNA repair</keyword>
<evidence type="ECO:0000256" key="7">
    <source>
        <dbReference type="ARBA" id="ARBA00022763"/>
    </source>
</evidence>
<evidence type="ECO:0000259" key="14">
    <source>
        <dbReference type="PROSITE" id="PS50290"/>
    </source>
</evidence>
<evidence type="ECO:0000256" key="12">
    <source>
        <dbReference type="ARBA" id="ARBA00047899"/>
    </source>
</evidence>
<dbReference type="PANTHER" id="PTHR11139:SF125">
    <property type="entry name" value="SERINE_THREONINE-PROTEIN KINASE MEC1"/>
    <property type="match status" value="1"/>
</dbReference>
<keyword evidence="9" id="KW-0067">ATP-binding</keyword>
<evidence type="ECO:0000256" key="5">
    <source>
        <dbReference type="ARBA" id="ARBA00022679"/>
    </source>
</evidence>
<dbReference type="GO" id="GO:0006281">
    <property type="term" value="P:DNA repair"/>
    <property type="evidence" value="ECO:0007669"/>
    <property type="project" value="UniProtKB-KW"/>
</dbReference>
<keyword evidence="5" id="KW-0808">Transferase</keyword>
<dbReference type="CDD" id="cd00892">
    <property type="entry name" value="PIKKc_ATR"/>
    <property type="match status" value="1"/>
</dbReference>
<feature type="domain" description="FAT" evidence="15">
    <location>
        <begin position="612"/>
        <end position="1160"/>
    </location>
</feature>
<dbReference type="InterPro" id="IPR056802">
    <property type="entry name" value="ATR-like_M-HEAT"/>
</dbReference>
<dbReference type="InterPro" id="IPR003151">
    <property type="entry name" value="PIK-rel_kinase_FAT"/>
</dbReference>
<evidence type="ECO:0000259" key="15">
    <source>
        <dbReference type="PROSITE" id="PS51189"/>
    </source>
</evidence>
<evidence type="ECO:0000256" key="6">
    <source>
        <dbReference type="ARBA" id="ARBA00022741"/>
    </source>
</evidence>
<dbReference type="SMART" id="SM01343">
    <property type="entry name" value="FATC"/>
    <property type="match status" value="1"/>
</dbReference>
<dbReference type="PROSITE" id="PS00916">
    <property type="entry name" value="PI3_4_KINASE_2"/>
    <property type="match status" value="1"/>
</dbReference>
<keyword evidence="18" id="KW-1185">Reference proteome</keyword>
<keyword evidence="11" id="KW-0539">Nucleus</keyword>
<dbReference type="InterPro" id="IPR036940">
    <property type="entry name" value="PI3/4_kinase_cat_sf"/>
</dbReference>
<dbReference type="Pfam" id="PF00454">
    <property type="entry name" value="PI3_PI4_kinase"/>
    <property type="match status" value="1"/>
</dbReference>
<dbReference type="PROSITE" id="PS51189">
    <property type="entry name" value="FAT"/>
    <property type="match status" value="1"/>
</dbReference>
<dbReference type="STRING" id="109895.A0A507DVF3"/>
<feature type="domain" description="PI3K/PI4K catalytic" evidence="14">
    <location>
        <begin position="1224"/>
        <end position="1529"/>
    </location>
</feature>
<dbReference type="InterPro" id="IPR014009">
    <property type="entry name" value="PIK_FAT"/>
</dbReference>
<dbReference type="Gene3D" id="1.10.1070.11">
    <property type="entry name" value="Phosphatidylinositol 3-/4-kinase, catalytic domain"/>
    <property type="match status" value="1"/>
</dbReference>
<dbReference type="InterPro" id="IPR016024">
    <property type="entry name" value="ARM-type_fold"/>
</dbReference>
<comment type="catalytic activity">
    <reaction evidence="12">
        <text>L-threonyl-[protein] + ATP = O-phospho-L-threonyl-[protein] + ADP + H(+)</text>
        <dbReference type="Rhea" id="RHEA:46608"/>
        <dbReference type="Rhea" id="RHEA-COMP:11060"/>
        <dbReference type="Rhea" id="RHEA-COMP:11605"/>
        <dbReference type="ChEBI" id="CHEBI:15378"/>
        <dbReference type="ChEBI" id="CHEBI:30013"/>
        <dbReference type="ChEBI" id="CHEBI:30616"/>
        <dbReference type="ChEBI" id="CHEBI:61977"/>
        <dbReference type="ChEBI" id="CHEBI:456216"/>
        <dbReference type="EC" id="2.7.11.1"/>
    </reaction>
</comment>
<dbReference type="SUPFAM" id="SSF48371">
    <property type="entry name" value="ARM repeat"/>
    <property type="match status" value="1"/>
</dbReference>
<dbReference type="InterPro" id="IPR011990">
    <property type="entry name" value="TPR-like_helical_dom_sf"/>
</dbReference>
<evidence type="ECO:0000256" key="9">
    <source>
        <dbReference type="ARBA" id="ARBA00022840"/>
    </source>
</evidence>
<dbReference type="InterPro" id="IPR018936">
    <property type="entry name" value="PI3/4_kinase_CS"/>
</dbReference>
<dbReference type="SUPFAM" id="SSF56112">
    <property type="entry name" value="Protein kinase-like (PK-like)"/>
    <property type="match status" value="1"/>
</dbReference>
<dbReference type="Pfam" id="PF02260">
    <property type="entry name" value="FATC"/>
    <property type="match status" value="1"/>
</dbReference>
<dbReference type="Pfam" id="PF08064">
    <property type="entry name" value="UME"/>
    <property type="match status" value="1"/>
</dbReference>
<evidence type="ECO:0000256" key="1">
    <source>
        <dbReference type="ARBA" id="ARBA00004123"/>
    </source>
</evidence>
<proteinExistence type="inferred from homology"/>
<dbReference type="InterPro" id="IPR011009">
    <property type="entry name" value="Kinase-like_dom_sf"/>
</dbReference>